<comment type="similarity">
    <text evidence="2">Belongs to the peptidase S54 family.</text>
</comment>
<dbReference type="PANTHER" id="PTHR43731:SF14">
    <property type="entry name" value="PRESENILIN-ASSOCIATED RHOMBOID-LIKE PROTEIN, MITOCHONDRIAL"/>
    <property type="match status" value="1"/>
</dbReference>
<dbReference type="PANTHER" id="PTHR43731">
    <property type="entry name" value="RHOMBOID PROTEASE"/>
    <property type="match status" value="1"/>
</dbReference>
<dbReference type="InterPro" id="IPR035952">
    <property type="entry name" value="Rhomboid-like_sf"/>
</dbReference>
<reference evidence="10" key="1">
    <citation type="submission" date="2018-05" db="EMBL/GenBank/DDBJ databases">
        <authorList>
            <person name="Hao L."/>
        </authorList>
    </citation>
    <scope>NUCLEOTIDE SEQUENCE [LARGE SCALE GENOMIC DNA]</scope>
</reference>
<sequence>MIPVRDGQPSGVVPYVTIALIVLNVAAFLYTLSYSDSWLVFLDRCEWETTFGQSAPGLDPVMYRRYGRGCLYPVTERDQFVIRFGLIPAELWSGTDLAPTVPFPIWVTILTSMFLHGGWLHLLGNMLYLWIFGDNVEAALGRGRFLLFYLLTGAWGAVLQAAVSARSTIPMIGASGAIAGVLGAYLVLFPWARVLTVVPLFIFLHFMEIPALLLLGFWFLLQLFSGLADLGGAEGVAWFAHIGGFIAGALLVFPFKRREVVPGLVTWWRWQRHRQSWR</sequence>
<evidence type="ECO:0000256" key="1">
    <source>
        <dbReference type="ARBA" id="ARBA00004141"/>
    </source>
</evidence>
<feature type="transmembrane region" description="Helical" evidence="7">
    <location>
        <begin position="105"/>
        <end position="133"/>
    </location>
</feature>
<organism evidence="9 10">
    <name type="scientific">Candidatus Bipolaricaulis anaerobius</name>
    <dbReference type="NCBI Taxonomy" id="2026885"/>
    <lineage>
        <taxon>Bacteria</taxon>
        <taxon>Candidatus Bipolaricaulota</taxon>
        <taxon>Candidatus Bipolaricaulia</taxon>
        <taxon>Candidatus Bipolaricaulales</taxon>
        <taxon>Candidatus Bipolaricaulaceae</taxon>
        <taxon>Candidatus Bipolaricaulis</taxon>
    </lineage>
</organism>
<dbReference type="AlphaFoldDB" id="A0A2X3K5P8"/>
<accession>A0A2X3K5P8</accession>
<evidence type="ECO:0000256" key="3">
    <source>
        <dbReference type="ARBA" id="ARBA00022692"/>
    </source>
</evidence>
<dbReference type="OrthoDB" id="9813074at2"/>
<evidence type="ECO:0000313" key="9">
    <source>
        <dbReference type="EMBL" id="SQD92343.1"/>
    </source>
</evidence>
<feature type="transmembrane region" description="Helical" evidence="7">
    <location>
        <begin position="12"/>
        <end position="32"/>
    </location>
</feature>
<evidence type="ECO:0000256" key="6">
    <source>
        <dbReference type="ARBA" id="ARBA00023136"/>
    </source>
</evidence>
<dbReference type="InterPro" id="IPR050925">
    <property type="entry name" value="Rhomboid_protease_S54"/>
</dbReference>
<dbReference type="RefSeq" id="WP_122030574.1">
    <property type="nucleotide sequence ID" value="NZ_LS483254.1"/>
</dbReference>
<dbReference type="Gene3D" id="1.20.1540.10">
    <property type="entry name" value="Rhomboid-like"/>
    <property type="match status" value="1"/>
</dbReference>
<dbReference type="Pfam" id="PF01694">
    <property type="entry name" value="Rhomboid"/>
    <property type="match status" value="1"/>
</dbReference>
<feature type="transmembrane region" description="Helical" evidence="7">
    <location>
        <begin position="236"/>
        <end position="255"/>
    </location>
</feature>
<evidence type="ECO:0000259" key="8">
    <source>
        <dbReference type="Pfam" id="PF01694"/>
    </source>
</evidence>
<evidence type="ECO:0000313" key="10">
    <source>
        <dbReference type="Proteomes" id="UP000249818"/>
    </source>
</evidence>
<name>A0A2X3K5P8_9BACT</name>
<proteinExistence type="inferred from homology"/>
<dbReference type="Proteomes" id="UP000249818">
    <property type="component" value="Chromosome BARAN1"/>
</dbReference>
<dbReference type="GO" id="GO:0004252">
    <property type="term" value="F:serine-type endopeptidase activity"/>
    <property type="evidence" value="ECO:0007669"/>
    <property type="project" value="InterPro"/>
</dbReference>
<feature type="domain" description="Peptidase S54 rhomboid" evidence="8">
    <location>
        <begin position="106"/>
        <end position="255"/>
    </location>
</feature>
<dbReference type="KEGG" id="bana:BARAN1_0318"/>
<keyword evidence="5 7" id="KW-1133">Transmembrane helix</keyword>
<feature type="transmembrane region" description="Helical" evidence="7">
    <location>
        <begin position="200"/>
        <end position="224"/>
    </location>
</feature>
<evidence type="ECO:0000256" key="2">
    <source>
        <dbReference type="ARBA" id="ARBA00009045"/>
    </source>
</evidence>
<keyword evidence="3 7" id="KW-0812">Transmembrane</keyword>
<protein>
    <submittedName>
        <fullName evidence="9">Rhomboid family protein, S54 (Rhomboid) family</fullName>
        <ecNumber evidence="9">3.4.21.105</ecNumber>
    </submittedName>
</protein>
<feature type="transmembrane region" description="Helical" evidence="7">
    <location>
        <begin position="145"/>
        <end position="163"/>
    </location>
</feature>
<keyword evidence="6 7" id="KW-0472">Membrane</keyword>
<evidence type="ECO:0000256" key="7">
    <source>
        <dbReference type="SAM" id="Phobius"/>
    </source>
</evidence>
<feature type="transmembrane region" description="Helical" evidence="7">
    <location>
        <begin position="169"/>
        <end position="188"/>
    </location>
</feature>
<evidence type="ECO:0000256" key="5">
    <source>
        <dbReference type="ARBA" id="ARBA00022989"/>
    </source>
</evidence>
<dbReference type="SUPFAM" id="SSF144091">
    <property type="entry name" value="Rhomboid-like"/>
    <property type="match status" value="1"/>
</dbReference>
<keyword evidence="4 9" id="KW-0378">Hydrolase</keyword>
<keyword evidence="10" id="KW-1185">Reference proteome</keyword>
<comment type="subcellular location">
    <subcellularLocation>
        <location evidence="1">Membrane</location>
        <topology evidence="1">Multi-pass membrane protein</topology>
    </subcellularLocation>
</comment>
<dbReference type="EC" id="3.4.21.105" evidence="9"/>
<dbReference type="EMBL" id="LS483254">
    <property type="protein sequence ID" value="SQD92343.1"/>
    <property type="molecule type" value="Genomic_DNA"/>
</dbReference>
<dbReference type="InterPro" id="IPR022764">
    <property type="entry name" value="Peptidase_S54_rhomboid_dom"/>
</dbReference>
<dbReference type="GO" id="GO:0016020">
    <property type="term" value="C:membrane"/>
    <property type="evidence" value="ECO:0007669"/>
    <property type="project" value="UniProtKB-SubCell"/>
</dbReference>
<gene>
    <name evidence="9" type="ORF">BARAN1_0318</name>
</gene>
<evidence type="ECO:0000256" key="4">
    <source>
        <dbReference type="ARBA" id="ARBA00022801"/>
    </source>
</evidence>